<organism evidence="1 2">
    <name type="scientific">Tagetes erecta</name>
    <name type="common">African marigold</name>
    <dbReference type="NCBI Taxonomy" id="13708"/>
    <lineage>
        <taxon>Eukaryota</taxon>
        <taxon>Viridiplantae</taxon>
        <taxon>Streptophyta</taxon>
        <taxon>Embryophyta</taxon>
        <taxon>Tracheophyta</taxon>
        <taxon>Spermatophyta</taxon>
        <taxon>Magnoliopsida</taxon>
        <taxon>eudicotyledons</taxon>
        <taxon>Gunneridae</taxon>
        <taxon>Pentapetalae</taxon>
        <taxon>asterids</taxon>
        <taxon>campanulids</taxon>
        <taxon>Asterales</taxon>
        <taxon>Asteraceae</taxon>
        <taxon>Asteroideae</taxon>
        <taxon>Heliantheae alliance</taxon>
        <taxon>Tageteae</taxon>
        <taxon>Tagetes</taxon>
    </lineage>
</organism>
<proteinExistence type="predicted"/>
<gene>
    <name evidence="1" type="ORF">QVD17_35659</name>
</gene>
<reference evidence="1" key="1">
    <citation type="journal article" date="2023" name="bioRxiv">
        <title>Improved chromosome-level genome assembly for marigold (Tagetes erecta).</title>
        <authorList>
            <person name="Jiang F."/>
            <person name="Yuan L."/>
            <person name="Wang S."/>
            <person name="Wang H."/>
            <person name="Xu D."/>
            <person name="Wang A."/>
            <person name="Fan W."/>
        </authorList>
    </citation>
    <scope>NUCLEOTIDE SEQUENCE</scope>
    <source>
        <strain evidence="1">WSJ</strain>
        <tissue evidence="1">Leaf</tissue>
    </source>
</reference>
<dbReference type="AlphaFoldDB" id="A0AAD8JQY4"/>
<evidence type="ECO:0000313" key="2">
    <source>
        <dbReference type="Proteomes" id="UP001229421"/>
    </source>
</evidence>
<protein>
    <submittedName>
        <fullName evidence="1">Uncharacterized protein</fullName>
    </submittedName>
</protein>
<comment type="caution">
    <text evidence="1">The sequence shown here is derived from an EMBL/GenBank/DDBJ whole genome shotgun (WGS) entry which is preliminary data.</text>
</comment>
<evidence type="ECO:0000313" key="1">
    <source>
        <dbReference type="EMBL" id="KAK1409134.1"/>
    </source>
</evidence>
<keyword evidence="2" id="KW-1185">Reference proteome</keyword>
<dbReference type="EMBL" id="JAUHHV010000010">
    <property type="protein sequence ID" value="KAK1409134.1"/>
    <property type="molecule type" value="Genomic_DNA"/>
</dbReference>
<dbReference type="Proteomes" id="UP001229421">
    <property type="component" value="Unassembled WGS sequence"/>
</dbReference>
<accession>A0AAD8JQY4</accession>
<name>A0AAD8JQY4_TARER</name>
<sequence length="67" mass="8160">MKCSLFLVKQKAFYMIHRLFYVCRDATTHEATFKIKMEKNIAIYKNADEVTQAYYQKRRYPKISISW</sequence>